<dbReference type="Proteomes" id="UP000800094">
    <property type="component" value="Unassembled WGS sequence"/>
</dbReference>
<evidence type="ECO:0000313" key="2">
    <source>
        <dbReference type="EMBL" id="KAF2252774.1"/>
    </source>
</evidence>
<gene>
    <name evidence="2" type="ORF">BU26DRAFT_515224</name>
</gene>
<feature type="compositionally biased region" description="Low complexity" evidence="1">
    <location>
        <begin position="60"/>
        <end position="74"/>
    </location>
</feature>
<feature type="compositionally biased region" description="Polar residues" evidence="1">
    <location>
        <begin position="77"/>
        <end position="87"/>
    </location>
</feature>
<feature type="region of interest" description="Disordered" evidence="1">
    <location>
        <begin position="184"/>
        <end position="205"/>
    </location>
</feature>
<dbReference type="OrthoDB" id="5395975at2759"/>
<keyword evidence="3" id="KW-1185">Reference proteome</keyword>
<organism evidence="2 3">
    <name type="scientific">Trematosphaeria pertusa</name>
    <dbReference type="NCBI Taxonomy" id="390896"/>
    <lineage>
        <taxon>Eukaryota</taxon>
        <taxon>Fungi</taxon>
        <taxon>Dikarya</taxon>
        <taxon>Ascomycota</taxon>
        <taxon>Pezizomycotina</taxon>
        <taxon>Dothideomycetes</taxon>
        <taxon>Pleosporomycetidae</taxon>
        <taxon>Pleosporales</taxon>
        <taxon>Massarineae</taxon>
        <taxon>Trematosphaeriaceae</taxon>
        <taxon>Trematosphaeria</taxon>
    </lineage>
</organism>
<protein>
    <submittedName>
        <fullName evidence="2">Uncharacterized protein</fullName>
    </submittedName>
</protein>
<proteinExistence type="predicted"/>
<accession>A0A6A6IQD5</accession>
<dbReference type="GeneID" id="54581345"/>
<dbReference type="EMBL" id="ML987191">
    <property type="protein sequence ID" value="KAF2252774.1"/>
    <property type="molecule type" value="Genomic_DNA"/>
</dbReference>
<dbReference type="RefSeq" id="XP_033687778.1">
    <property type="nucleotide sequence ID" value="XM_033828015.1"/>
</dbReference>
<feature type="region of interest" description="Disordered" evidence="1">
    <location>
        <begin position="59"/>
        <end position="102"/>
    </location>
</feature>
<name>A0A6A6IQD5_9PLEO</name>
<reference evidence="2" key="1">
    <citation type="journal article" date="2020" name="Stud. Mycol.">
        <title>101 Dothideomycetes genomes: a test case for predicting lifestyles and emergence of pathogens.</title>
        <authorList>
            <person name="Haridas S."/>
            <person name="Albert R."/>
            <person name="Binder M."/>
            <person name="Bloem J."/>
            <person name="Labutti K."/>
            <person name="Salamov A."/>
            <person name="Andreopoulos B."/>
            <person name="Baker S."/>
            <person name="Barry K."/>
            <person name="Bills G."/>
            <person name="Bluhm B."/>
            <person name="Cannon C."/>
            <person name="Castanera R."/>
            <person name="Culley D."/>
            <person name="Daum C."/>
            <person name="Ezra D."/>
            <person name="Gonzalez J."/>
            <person name="Henrissat B."/>
            <person name="Kuo A."/>
            <person name="Liang C."/>
            <person name="Lipzen A."/>
            <person name="Lutzoni F."/>
            <person name="Magnuson J."/>
            <person name="Mondo S."/>
            <person name="Nolan M."/>
            <person name="Ohm R."/>
            <person name="Pangilinan J."/>
            <person name="Park H.-J."/>
            <person name="Ramirez L."/>
            <person name="Alfaro M."/>
            <person name="Sun H."/>
            <person name="Tritt A."/>
            <person name="Yoshinaga Y."/>
            <person name="Zwiers L.-H."/>
            <person name="Turgeon B."/>
            <person name="Goodwin S."/>
            <person name="Spatafora J."/>
            <person name="Crous P."/>
            <person name="Grigoriev I."/>
        </authorList>
    </citation>
    <scope>NUCLEOTIDE SEQUENCE</scope>
    <source>
        <strain evidence="2">CBS 122368</strain>
    </source>
</reference>
<evidence type="ECO:0000256" key="1">
    <source>
        <dbReference type="SAM" id="MobiDB-lite"/>
    </source>
</evidence>
<feature type="compositionally biased region" description="Acidic residues" evidence="1">
    <location>
        <begin position="191"/>
        <end position="201"/>
    </location>
</feature>
<dbReference type="AlphaFoldDB" id="A0A6A6IQD5"/>
<sequence>MNVDSEILVHISAPATRGNDDLYRNLTDAYLGFEPYTAEGFQKRRNEAGDAGVAKLDLTQAPPLASSQQSSHPPSTDPGNTTSSKDSYGSFPSHVASADRSASQEDVAILGSFGTIEESILSTSRLGRLERIQARWRETRGSDSSFLRDRGRIGAPVSSGANGDMFIENTQLAAQAIESQLFDEYSTTSEDTSESDVDAATDTEIPASLIRNEDLAPKRPVAESLWRRSQKLIFAEEPEAKLVSTSEILEAATQDCATTDTNSSLGDLENSVPPLDFSRLPSEVCPPAPKITVLSPATLPSQVTRHLETLKQQNPQRFKPSKRLRTLDTDERGHWLIDCAGWARKVQYEFWISLCDDIRSGKLGWGVTLHRDSRRRHGLGQARVYCWGEVVEHVWLSLWLCSKGKIVSSGSRWLDAEDEMVIEMA</sequence>
<evidence type="ECO:0000313" key="3">
    <source>
        <dbReference type="Proteomes" id="UP000800094"/>
    </source>
</evidence>